<sequence length="770" mass="85198">MQKMLQTIRANRSNPVLAKKLFLTIIFLNVISFCPKVHAQQRYLGLSLVNEGNWNSMKVIEQAHAVGCNAVFLSMQWGMVEGYISRVLKQQYGEDYNVWQMYDDQIAKARSLGMKIGINIAVSTGDNVTHSYSDRYGINTGDGWLKEERILNVGYDGSEAVFQKYGGQINGVNVQFVMTSLAAQSTRDRIVAFTNKVLQRYGHLQDTGELLYIDLIYTRNGEGEFELGTDKYHYEQPTNLRDNASLSDYSQPMVRGYRAWLTAKYEKIQSLNFVWGTNYRSFNEVSPKRPSPTTFTQPDGTDWYLYRAQVLKEVNTIFKNTVKGIDSRIKVITHHGSVFDKLSLGRTTFSFNEIASEMDGIKINDDYLYDHRFAIDLLRSNLPGKLYINEAGFNASLGIANFIAYATESYTHGAQMVSCMFFENLLSAGGGPAVRELADTWVNQPVTTPTPGNQDSFTLSGIIQQNGCVTNRDSYSGDCDAYKTWMAARNTASGAPVNILINNDLKVDCQLSITGSPSVNNPRIGTMINLSSACTGDCSGLTYRWELNGNPIGTTANLTDVKVSSTPGTYTYSVTAGQGGCVKTSDVVVTVTDVLPVTLIAFKAAARENHVSLNWSTAEETNSSHFEIQRSASGDSWHIVGKVEAANASRERIDYEAMDNAPLIGSNLYRLRMVDHDSTFSYSKIARVVFDSPNLLSFYPNPAADRLQLTETVLKNAASVELVDQSGKTVLKTSKPGPVISIGHLPAGMYVLQITGRDDIITSRKVAIGR</sequence>
<evidence type="ECO:0000259" key="3">
    <source>
        <dbReference type="Pfam" id="PF02449"/>
    </source>
</evidence>
<dbReference type="OrthoDB" id="901365at2"/>
<keyword evidence="1" id="KW-0378">Hydrolase</keyword>
<gene>
    <name evidence="5" type="ORF">CLV60_11520</name>
</gene>
<accession>A0A2P8FQ92</accession>
<dbReference type="RefSeq" id="WP_106598397.1">
    <property type="nucleotide sequence ID" value="NZ_PYAS01000015.1"/>
</dbReference>
<comment type="caution">
    <text evidence="5">The sequence shown here is derived from an EMBL/GenBank/DDBJ whole genome shotgun (WGS) entry which is preliminary data.</text>
</comment>
<evidence type="ECO:0000259" key="4">
    <source>
        <dbReference type="Pfam" id="PF18962"/>
    </source>
</evidence>
<dbReference type="Pfam" id="PF02449">
    <property type="entry name" value="Glyco_hydro_42"/>
    <property type="match status" value="1"/>
</dbReference>
<organism evidence="5 6">
    <name type="scientific">Dyadobacter jiangsuensis</name>
    <dbReference type="NCBI Taxonomy" id="1591085"/>
    <lineage>
        <taxon>Bacteria</taxon>
        <taxon>Pseudomonadati</taxon>
        <taxon>Bacteroidota</taxon>
        <taxon>Cytophagia</taxon>
        <taxon>Cytophagales</taxon>
        <taxon>Spirosomataceae</taxon>
        <taxon>Dyadobacter</taxon>
    </lineage>
</organism>
<feature type="domain" description="Secretion system C-terminal sorting" evidence="4">
    <location>
        <begin position="699"/>
        <end position="768"/>
    </location>
</feature>
<dbReference type="AlphaFoldDB" id="A0A2P8FQ92"/>
<dbReference type="NCBIfam" id="TIGR04183">
    <property type="entry name" value="Por_Secre_tail"/>
    <property type="match status" value="1"/>
</dbReference>
<dbReference type="InterPro" id="IPR017853">
    <property type="entry name" value="GH"/>
</dbReference>
<name>A0A2P8FQ92_9BACT</name>
<dbReference type="Gene3D" id="2.60.40.10">
    <property type="entry name" value="Immunoglobulins"/>
    <property type="match status" value="1"/>
</dbReference>
<feature type="domain" description="Glycoside hydrolase family 42 N-terminal" evidence="3">
    <location>
        <begin position="247"/>
        <end position="369"/>
    </location>
</feature>
<keyword evidence="2" id="KW-0326">Glycosidase</keyword>
<evidence type="ECO:0000313" key="6">
    <source>
        <dbReference type="Proteomes" id="UP000241964"/>
    </source>
</evidence>
<protein>
    <submittedName>
        <fullName evidence="5">Putative secreted protein (Por secretion system target)</fullName>
    </submittedName>
</protein>
<dbReference type="EMBL" id="PYAS01000015">
    <property type="protein sequence ID" value="PSL23825.1"/>
    <property type="molecule type" value="Genomic_DNA"/>
</dbReference>
<dbReference type="GO" id="GO:0005975">
    <property type="term" value="P:carbohydrate metabolic process"/>
    <property type="evidence" value="ECO:0007669"/>
    <property type="project" value="InterPro"/>
</dbReference>
<keyword evidence="6" id="KW-1185">Reference proteome</keyword>
<proteinExistence type="predicted"/>
<evidence type="ECO:0000313" key="5">
    <source>
        <dbReference type="EMBL" id="PSL23825.1"/>
    </source>
</evidence>
<dbReference type="GO" id="GO:0009341">
    <property type="term" value="C:beta-galactosidase complex"/>
    <property type="evidence" value="ECO:0007669"/>
    <property type="project" value="InterPro"/>
</dbReference>
<reference evidence="5 6" key="1">
    <citation type="submission" date="2018-03" db="EMBL/GenBank/DDBJ databases">
        <title>Genomic Encyclopedia of Archaeal and Bacterial Type Strains, Phase II (KMG-II): from individual species to whole genera.</title>
        <authorList>
            <person name="Goeker M."/>
        </authorList>
    </citation>
    <scope>NUCLEOTIDE SEQUENCE [LARGE SCALE GENOMIC DNA]</scope>
    <source>
        <strain evidence="5 6">DSM 29057</strain>
    </source>
</reference>
<dbReference type="Gene3D" id="3.20.20.80">
    <property type="entry name" value="Glycosidases"/>
    <property type="match status" value="1"/>
</dbReference>
<dbReference type="SUPFAM" id="SSF51445">
    <property type="entry name" value="(Trans)glycosidases"/>
    <property type="match status" value="1"/>
</dbReference>
<evidence type="ECO:0000256" key="2">
    <source>
        <dbReference type="ARBA" id="ARBA00023295"/>
    </source>
</evidence>
<dbReference type="InterPro" id="IPR013783">
    <property type="entry name" value="Ig-like_fold"/>
</dbReference>
<dbReference type="Proteomes" id="UP000241964">
    <property type="component" value="Unassembled WGS sequence"/>
</dbReference>
<dbReference type="Pfam" id="PF18962">
    <property type="entry name" value="Por_Secre_tail"/>
    <property type="match status" value="1"/>
</dbReference>
<dbReference type="InterPro" id="IPR026444">
    <property type="entry name" value="Secre_tail"/>
</dbReference>
<dbReference type="InterPro" id="IPR013529">
    <property type="entry name" value="Glyco_hydro_42_N"/>
</dbReference>
<dbReference type="GO" id="GO:0004565">
    <property type="term" value="F:beta-galactosidase activity"/>
    <property type="evidence" value="ECO:0007669"/>
    <property type="project" value="InterPro"/>
</dbReference>
<evidence type="ECO:0000256" key="1">
    <source>
        <dbReference type="ARBA" id="ARBA00022801"/>
    </source>
</evidence>